<dbReference type="Proteomes" id="UP001190700">
    <property type="component" value="Unassembled WGS sequence"/>
</dbReference>
<accession>A0AAE0H1K6</accession>
<reference evidence="2 3" key="1">
    <citation type="journal article" date="2015" name="Genome Biol. Evol.">
        <title>Comparative Genomics of a Bacterivorous Green Alga Reveals Evolutionary Causalities and Consequences of Phago-Mixotrophic Mode of Nutrition.</title>
        <authorList>
            <person name="Burns J.A."/>
            <person name="Paasch A."/>
            <person name="Narechania A."/>
            <person name="Kim E."/>
        </authorList>
    </citation>
    <scope>NUCLEOTIDE SEQUENCE [LARGE SCALE GENOMIC DNA]</scope>
    <source>
        <strain evidence="2 3">PLY_AMNH</strain>
    </source>
</reference>
<evidence type="ECO:0000313" key="3">
    <source>
        <dbReference type="Proteomes" id="UP001190700"/>
    </source>
</evidence>
<evidence type="ECO:0000313" key="2">
    <source>
        <dbReference type="EMBL" id="KAK3288148.1"/>
    </source>
</evidence>
<comment type="caution">
    <text evidence="2">The sequence shown here is derived from an EMBL/GenBank/DDBJ whole genome shotgun (WGS) entry which is preliminary data.</text>
</comment>
<name>A0AAE0H1K6_9CHLO</name>
<sequence>MDPLRCGMSCEELAAFEAKLAPQLLDMETMGRSRARFVAADLLLLLRHYKALALDATPLGDTGSSSLVAPMVVTPHFSDCDTQTASIVLADCESHTSFNKLRYDVGVQGDSFESRVALFNDAYELFGWFLSSISPFNFNDEEVVPWMDVAAEHTKANPVTPLPSRWGSPSGKAATSHAPKQFVSKPEPKPYVPPHNHDGKFSGDKKVVAKVIERHHHHHHHHSGHPSGRRGRGRGLA</sequence>
<dbReference type="AlphaFoldDB" id="A0AAE0H1K6"/>
<dbReference type="EMBL" id="LGRX02000578">
    <property type="protein sequence ID" value="KAK3288148.1"/>
    <property type="molecule type" value="Genomic_DNA"/>
</dbReference>
<gene>
    <name evidence="2" type="ORF">CYMTET_4364</name>
</gene>
<evidence type="ECO:0000256" key="1">
    <source>
        <dbReference type="SAM" id="MobiDB-lite"/>
    </source>
</evidence>
<protein>
    <submittedName>
        <fullName evidence="2">Uncharacterized protein</fullName>
    </submittedName>
</protein>
<proteinExistence type="predicted"/>
<organism evidence="2 3">
    <name type="scientific">Cymbomonas tetramitiformis</name>
    <dbReference type="NCBI Taxonomy" id="36881"/>
    <lineage>
        <taxon>Eukaryota</taxon>
        <taxon>Viridiplantae</taxon>
        <taxon>Chlorophyta</taxon>
        <taxon>Pyramimonadophyceae</taxon>
        <taxon>Pyramimonadales</taxon>
        <taxon>Pyramimonadaceae</taxon>
        <taxon>Cymbomonas</taxon>
    </lineage>
</organism>
<feature type="region of interest" description="Disordered" evidence="1">
    <location>
        <begin position="157"/>
        <end position="202"/>
    </location>
</feature>
<feature type="region of interest" description="Disordered" evidence="1">
    <location>
        <begin position="214"/>
        <end position="237"/>
    </location>
</feature>
<keyword evidence="3" id="KW-1185">Reference proteome</keyword>